<evidence type="ECO:0000256" key="1">
    <source>
        <dbReference type="ARBA" id="ARBA00022729"/>
    </source>
</evidence>
<dbReference type="EMBL" id="CAIIXF020000223">
    <property type="protein sequence ID" value="CAH1803031.1"/>
    <property type="molecule type" value="Genomic_DNA"/>
</dbReference>
<evidence type="ECO:0000313" key="2">
    <source>
        <dbReference type="EMBL" id="CAH1803031.1"/>
    </source>
</evidence>
<dbReference type="Proteomes" id="UP000749559">
    <property type="component" value="Unassembled WGS sequence"/>
</dbReference>
<dbReference type="Gene3D" id="2.60.120.1560">
    <property type="match status" value="1"/>
</dbReference>
<dbReference type="SUPFAM" id="SSF56988">
    <property type="entry name" value="Anthrax protective antigen"/>
    <property type="match status" value="1"/>
</dbReference>
<dbReference type="InterPro" id="IPR052387">
    <property type="entry name" value="Fibrocystin"/>
</dbReference>
<protein>
    <submittedName>
        <fullName evidence="2">Uncharacterized protein</fullName>
    </submittedName>
</protein>
<dbReference type="PROSITE" id="PS51820">
    <property type="entry name" value="PA14"/>
    <property type="match status" value="1"/>
</dbReference>
<name>A0A8J1UG10_OWEFU</name>
<accession>A0A8J1UG10</accession>
<sequence length="124" mass="14215">MFTGSPCTVESLSDTTIVCVTGPRPSNQNLYPGNRGINKEMWNSTSVSFNELEEVMNYTENNPPNYSIEWMDEAAFKDTSNKDNFVTRLRGFFVPPVYSEYMFYIKSDDTSRLYLSQSADTENK</sequence>
<dbReference type="Pfam" id="PF07691">
    <property type="entry name" value="PA14"/>
    <property type="match status" value="1"/>
</dbReference>
<dbReference type="InterPro" id="IPR037524">
    <property type="entry name" value="PA14/GLEYA"/>
</dbReference>
<organism evidence="2 3">
    <name type="scientific">Owenia fusiformis</name>
    <name type="common">Polychaete worm</name>
    <dbReference type="NCBI Taxonomy" id="6347"/>
    <lineage>
        <taxon>Eukaryota</taxon>
        <taxon>Metazoa</taxon>
        <taxon>Spiralia</taxon>
        <taxon>Lophotrochozoa</taxon>
        <taxon>Annelida</taxon>
        <taxon>Polychaeta</taxon>
        <taxon>Sedentaria</taxon>
        <taxon>Canalipalpata</taxon>
        <taxon>Sabellida</taxon>
        <taxon>Oweniida</taxon>
        <taxon>Oweniidae</taxon>
        <taxon>Owenia</taxon>
    </lineage>
</organism>
<reference evidence="2" key="1">
    <citation type="submission" date="2022-03" db="EMBL/GenBank/DDBJ databases">
        <authorList>
            <person name="Martin C."/>
        </authorList>
    </citation>
    <scope>NUCLEOTIDE SEQUENCE</scope>
</reference>
<dbReference type="PANTHER" id="PTHR46769:SF2">
    <property type="entry name" value="FIBROCYSTIN-L ISOFORM 2 PRECURSOR-RELATED"/>
    <property type="match status" value="1"/>
</dbReference>
<keyword evidence="3" id="KW-1185">Reference proteome</keyword>
<gene>
    <name evidence="2" type="ORF">OFUS_LOCUS26660</name>
</gene>
<keyword evidence="1" id="KW-0732">Signal</keyword>
<dbReference type="InterPro" id="IPR011658">
    <property type="entry name" value="PA14_dom"/>
</dbReference>
<feature type="non-terminal residue" evidence="2">
    <location>
        <position position="124"/>
    </location>
</feature>
<dbReference type="PANTHER" id="PTHR46769">
    <property type="entry name" value="POLYCYSTIC KIDNEY AND HEPATIC DISEASE 1 (AUTOSOMAL RECESSIVE)-LIKE 1"/>
    <property type="match status" value="1"/>
</dbReference>
<dbReference type="OrthoDB" id="120976at2759"/>
<evidence type="ECO:0000313" key="3">
    <source>
        <dbReference type="Proteomes" id="UP000749559"/>
    </source>
</evidence>
<proteinExistence type="predicted"/>
<comment type="caution">
    <text evidence="2">The sequence shown here is derived from an EMBL/GenBank/DDBJ whole genome shotgun (WGS) entry which is preliminary data.</text>
</comment>
<dbReference type="AlphaFoldDB" id="A0A8J1UG10"/>